<evidence type="ECO:0000313" key="7">
    <source>
        <dbReference type="EMBL" id="AKU99087.1"/>
    </source>
</evidence>
<dbReference type="RefSeq" id="WP_146650353.1">
    <property type="nucleotide sequence ID" value="NZ_CP012333.1"/>
</dbReference>
<reference evidence="7 8" key="1">
    <citation type="submission" date="2015-08" db="EMBL/GenBank/DDBJ databases">
        <authorList>
            <person name="Babu N.S."/>
            <person name="Beckwith C.J."/>
            <person name="Beseler K.G."/>
            <person name="Brison A."/>
            <person name="Carone J.V."/>
            <person name="Caskin T.P."/>
            <person name="Diamond M."/>
            <person name="Durham M.E."/>
            <person name="Foxe J.M."/>
            <person name="Go M."/>
            <person name="Henderson B.A."/>
            <person name="Jones I.B."/>
            <person name="McGettigan J.A."/>
            <person name="Micheletti S.J."/>
            <person name="Nasrallah M.E."/>
            <person name="Ortiz D."/>
            <person name="Piller C.R."/>
            <person name="Privatt S.R."/>
            <person name="Schneider S.L."/>
            <person name="Sharp S."/>
            <person name="Smith T.C."/>
            <person name="Stanton J.D."/>
            <person name="Ullery H.E."/>
            <person name="Wilson R.J."/>
            <person name="Serrano M.G."/>
            <person name="Buck G."/>
            <person name="Lee V."/>
            <person name="Wang Y."/>
            <person name="Carvalho R."/>
            <person name="Voegtly L."/>
            <person name="Shi R."/>
            <person name="Duckworth R."/>
            <person name="Johnson A."/>
            <person name="Loviza R."/>
            <person name="Walstead R."/>
            <person name="Shah Z."/>
            <person name="Kiflezghi M."/>
            <person name="Wade K."/>
            <person name="Ball S.L."/>
            <person name="Bradley K.W."/>
            <person name="Asai D.J."/>
            <person name="Bowman C.A."/>
            <person name="Russell D.A."/>
            <person name="Pope W.H."/>
            <person name="Jacobs-Sera D."/>
            <person name="Hendrix R.W."/>
            <person name="Hatfull G.F."/>
        </authorList>
    </citation>
    <scope>NUCLEOTIDE SEQUENCE [LARGE SCALE GENOMIC DNA]</scope>
    <source>
        <strain evidence="7 8">DSM 27648</strain>
    </source>
</reference>
<dbReference type="Pfam" id="PF00891">
    <property type="entry name" value="Methyltransf_2"/>
    <property type="match status" value="1"/>
</dbReference>
<dbReference type="SUPFAM" id="SSF53335">
    <property type="entry name" value="S-adenosyl-L-methionine-dependent methyltransferases"/>
    <property type="match status" value="1"/>
</dbReference>
<dbReference type="InterPro" id="IPR036390">
    <property type="entry name" value="WH_DNA-bd_sf"/>
</dbReference>
<feature type="active site" description="Proton acceptor" evidence="4">
    <location>
        <position position="244"/>
    </location>
</feature>
<keyword evidence="1 7" id="KW-0489">Methyltransferase</keyword>
<dbReference type="Proteomes" id="UP000064967">
    <property type="component" value="Chromosome"/>
</dbReference>
<name>A0A0K1Q012_9BACT</name>
<dbReference type="Gene3D" id="1.10.10.10">
    <property type="entry name" value="Winged helix-like DNA-binding domain superfamily/Winged helix DNA-binding domain"/>
    <property type="match status" value="1"/>
</dbReference>
<dbReference type="AlphaFoldDB" id="A0A0K1Q012"/>
<dbReference type="GO" id="GO:0046983">
    <property type="term" value="F:protein dimerization activity"/>
    <property type="evidence" value="ECO:0007669"/>
    <property type="project" value="InterPro"/>
</dbReference>
<dbReference type="PANTHER" id="PTHR43712:SF2">
    <property type="entry name" value="O-METHYLTRANSFERASE CICE"/>
    <property type="match status" value="1"/>
</dbReference>
<dbReference type="InterPro" id="IPR016461">
    <property type="entry name" value="COMT-like"/>
</dbReference>
<evidence type="ECO:0000259" key="5">
    <source>
        <dbReference type="Pfam" id="PF00891"/>
    </source>
</evidence>
<dbReference type="KEGG" id="llu:AKJ09_05751"/>
<dbReference type="InterPro" id="IPR001077">
    <property type="entry name" value="COMT_C"/>
</dbReference>
<dbReference type="PANTHER" id="PTHR43712">
    <property type="entry name" value="PUTATIVE (AFU_ORTHOLOGUE AFUA_4G14580)-RELATED"/>
    <property type="match status" value="1"/>
</dbReference>
<evidence type="ECO:0000256" key="4">
    <source>
        <dbReference type="PIRSR" id="PIRSR005739-1"/>
    </source>
</evidence>
<protein>
    <submittedName>
        <fullName evidence="7">Hydroxyneurosporene methyltransferase</fullName>
    </submittedName>
</protein>
<dbReference type="GO" id="GO:0032259">
    <property type="term" value="P:methylation"/>
    <property type="evidence" value="ECO:0007669"/>
    <property type="project" value="UniProtKB-KW"/>
</dbReference>
<accession>A0A0K1Q012</accession>
<dbReference type="PROSITE" id="PS51683">
    <property type="entry name" value="SAM_OMT_II"/>
    <property type="match status" value="1"/>
</dbReference>
<feature type="domain" description="O-methyltransferase dimerisation" evidence="6">
    <location>
        <begin position="18"/>
        <end position="84"/>
    </location>
</feature>
<dbReference type="Pfam" id="PF08100">
    <property type="entry name" value="Dimerisation"/>
    <property type="match status" value="1"/>
</dbReference>
<sequence>MTPRALLSVLYNASKGIDVVTAAHDLGIDAMLDAGPVSLRRICEATGTKPNRMYKLLDCLESMGLVARSQRSEERLDAQYQSTAPLVPAFEAVLGPSSIERDRDRYDWRSIHGRLPAVLRGEFAIESFAWPPQTPEQVAGFEASMAAGCTPIVESFRRAREKVFDGAARWLDVGGGDGTLALALLSELPQLSVDILNLPQTRELVLARARAAGVQTRMGFVGMDFFADELPSGYDVVSFVRVLHDWDESRARALLTKGARAVAPGGHIVVCEEFRTPERLAVQFFWTYFLMGVDACESRLREVEFYTRVLEELGFEDVRVLHGPFDLVIARKP</sequence>
<evidence type="ECO:0000256" key="3">
    <source>
        <dbReference type="ARBA" id="ARBA00022691"/>
    </source>
</evidence>
<dbReference type="EMBL" id="CP012333">
    <property type="protein sequence ID" value="AKU99087.1"/>
    <property type="molecule type" value="Genomic_DNA"/>
</dbReference>
<dbReference type="GO" id="GO:0008171">
    <property type="term" value="F:O-methyltransferase activity"/>
    <property type="evidence" value="ECO:0007669"/>
    <property type="project" value="InterPro"/>
</dbReference>
<dbReference type="CDD" id="cd02440">
    <property type="entry name" value="AdoMet_MTases"/>
    <property type="match status" value="1"/>
</dbReference>
<keyword evidence="3" id="KW-0949">S-adenosyl-L-methionine</keyword>
<dbReference type="InterPro" id="IPR012967">
    <property type="entry name" value="COMT_dimerisation"/>
</dbReference>
<dbReference type="InterPro" id="IPR036388">
    <property type="entry name" value="WH-like_DNA-bd_sf"/>
</dbReference>
<dbReference type="SUPFAM" id="SSF46785">
    <property type="entry name" value="Winged helix' DNA-binding domain"/>
    <property type="match status" value="1"/>
</dbReference>
<dbReference type="InterPro" id="IPR029063">
    <property type="entry name" value="SAM-dependent_MTases_sf"/>
</dbReference>
<organism evidence="7 8">
    <name type="scientific">Labilithrix luteola</name>
    <dbReference type="NCBI Taxonomy" id="1391654"/>
    <lineage>
        <taxon>Bacteria</taxon>
        <taxon>Pseudomonadati</taxon>
        <taxon>Myxococcota</taxon>
        <taxon>Polyangia</taxon>
        <taxon>Polyangiales</taxon>
        <taxon>Labilitrichaceae</taxon>
        <taxon>Labilithrix</taxon>
    </lineage>
</organism>
<dbReference type="OrthoDB" id="582216at2"/>
<evidence type="ECO:0000259" key="6">
    <source>
        <dbReference type="Pfam" id="PF08100"/>
    </source>
</evidence>
<dbReference type="Gene3D" id="3.40.50.150">
    <property type="entry name" value="Vaccinia Virus protein VP39"/>
    <property type="match status" value="1"/>
</dbReference>
<keyword evidence="8" id="KW-1185">Reference proteome</keyword>
<evidence type="ECO:0000256" key="1">
    <source>
        <dbReference type="ARBA" id="ARBA00022603"/>
    </source>
</evidence>
<proteinExistence type="predicted"/>
<gene>
    <name evidence="7" type="ORF">AKJ09_05751</name>
</gene>
<evidence type="ECO:0000256" key="2">
    <source>
        <dbReference type="ARBA" id="ARBA00022679"/>
    </source>
</evidence>
<feature type="domain" description="O-methyltransferase C-terminal" evidence="5">
    <location>
        <begin position="133"/>
        <end position="315"/>
    </location>
</feature>
<dbReference type="STRING" id="1391654.AKJ09_05751"/>
<evidence type="ECO:0000313" key="8">
    <source>
        <dbReference type="Proteomes" id="UP000064967"/>
    </source>
</evidence>
<keyword evidence="2 7" id="KW-0808">Transferase</keyword>